<dbReference type="Pfam" id="PF00023">
    <property type="entry name" value="Ank"/>
    <property type="match status" value="1"/>
</dbReference>
<dbReference type="OrthoDB" id="426293at2759"/>
<evidence type="ECO:0000256" key="3">
    <source>
        <dbReference type="PROSITE-ProRule" id="PRU00023"/>
    </source>
</evidence>
<evidence type="ECO:0000313" key="5">
    <source>
        <dbReference type="Proteomes" id="UP000034112"/>
    </source>
</evidence>
<dbReference type="SUPFAM" id="SSF48403">
    <property type="entry name" value="Ankyrin repeat"/>
    <property type="match status" value="1"/>
</dbReference>
<dbReference type="PANTHER" id="PTHR24198:SF165">
    <property type="entry name" value="ANKYRIN REPEAT-CONTAINING PROTEIN-RELATED"/>
    <property type="match status" value="1"/>
</dbReference>
<dbReference type="OMA" id="PDVDWNW"/>
<reference evidence="5" key="1">
    <citation type="journal article" date="2015" name="Genome Announc.">
        <title>Draft whole-genome sequence of the biocontrol agent Trichoderma harzianum T6776.</title>
        <authorList>
            <person name="Baroncelli R."/>
            <person name="Piaggeschi G."/>
            <person name="Fiorini L."/>
            <person name="Bertolini E."/>
            <person name="Zapparata A."/>
            <person name="Pe M.E."/>
            <person name="Sarrocco S."/>
            <person name="Vannacci G."/>
        </authorList>
    </citation>
    <scope>NUCLEOTIDE SEQUENCE [LARGE SCALE GENOMIC DNA]</scope>
    <source>
        <strain evidence="5">T6776</strain>
    </source>
</reference>
<dbReference type="Gene3D" id="1.25.40.20">
    <property type="entry name" value="Ankyrin repeat-containing domain"/>
    <property type="match status" value="2"/>
</dbReference>
<keyword evidence="1" id="KW-0677">Repeat</keyword>
<gene>
    <name evidence="4" type="ORF">THAR02_11414</name>
</gene>
<evidence type="ECO:0000256" key="2">
    <source>
        <dbReference type="ARBA" id="ARBA00023043"/>
    </source>
</evidence>
<name>A0A0F9WVE1_TRIHA</name>
<sequence length="339" mass="37684">MSFHDLSVELCTIIMRNLACQGNLKSLSSLSKTCWSLYYTGNPILYESNIEHQDCSGFKWAVSNDQVNTLKKFLQYGVPVNYLLRHCEGQSDELVTPLWLAARHGSIEVVRHFFTLPDVDWNWASEDFSATPLHVAIESGHTELALLLLSHQEVLINAEDGAGWTPFIYAVSEGDEELVKHLLSINSVNPDHRTRTGKSALFIAADWGRSTDIVKLLLDTGRVDANFVSLETLDTPLTAAKRPDVVKLLVEHPDIDVNFTPAGSAAPITIAAEEGRLEIVKILLTHPDIDPNGSEYFSEAPILRAAEEGHEEVVSVLLADDRVGQESRRLLAKKYPQFL</sequence>
<dbReference type="InterPro" id="IPR002110">
    <property type="entry name" value="Ankyrin_rpt"/>
</dbReference>
<dbReference type="PROSITE" id="PS50088">
    <property type="entry name" value="ANK_REPEAT"/>
    <property type="match status" value="1"/>
</dbReference>
<dbReference type="Pfam" id="PF12796">
    <property type="entry name" value="Ank_2"/>
    <property type="match status" value="2"/>
</dbReference>
<dbReference type="SMART" id="SM00248">
    <property type="entry name" value="ANK"/>
    <property type="match status" value="8"/>
</dbReference>
<organism evidence="4 5">
    <name type="scientific">Trichoderma harzianum</name>
    <name type="common">Hypocrea lixii</name>
    <dbReference type="NCBI Taxonomy" id="5544"/>
    <lineage>
        <taxon>Eukaryota</taxon>
        <taxon>Fungi</taxon>
        <taxon>Dikarya</taxon>
        <taxon>Ascomycota</taxon>
        <taxon>Pezizomycotina</taxon>
        <taxon>Sordariomycetes</taxon>
        <taxon>Hypocreomycetidae</taxon>
        <taxon>Hypocreales</taxon>
        <taxon>Hypocreaceae</taxon>
        <taxon>Trichoderma</taxon>
    </lineage>
</organism>
<dbReference type="EMBL" id="JOKZ01000935">
    <property type="protein sequence ID" value="KKO96484.1"/>
    <property type="molecule type" value="Genomic_DNA"/>
</dbReference>
<dbReference type="Proteomes" id="UP000034112">
    <property type="component" value="Unassembled WGS sequence"/>
</dbReference>
<keyword evidence="2 3" id="KW-0040">ANK repeat</keyword>
<dbReference type="AlphaFoldDB" id="A0A0F9WVE1"/>
<evidence type="ECO:0000313" key="4">
    <source>
        <dbReference type="EMBL" id="KKO96484.1"/>
    </source>
</evidence>
<feature type="repeat" description="ANK" evidence="3">
    <location>
        <begin position="128"/>
        <end position="151"/>
    </location>
</feature>
<protein>
    <submittedName>
        <fullName evidence="4">Uncharacterized protein</fullName>
    </submittedName>
</protein>
<proteinExistence type="predicted"/>
<comment type="caution">
    <text evidence="4">The sequence shown here is derived from an EMBL/GenBank/DDBJ whole genome shotgun (WGS) entry which is preliminary data.</text>
</comment>
<accession>A0A0F9WVE1</accession>
<dbReference type="InterPro" id="IPR036770">
    <property type="entry name" value="Ankyrin_rpt-contain_sf"/>
</dbReference>
<evidence type="ECO:0000256" key="1">
    <source>
        <dbReference type="ARBA" id="ARBA00022737"/>
    </source>
</evidence>
<dbReference type="PANTHER" id="PTHR24198">
    <property type="entry name" value="ANKYRIN REPEAT AND PROTEIN KINASE DOMAIN-CONTAINING PROTEIN"/>
    <property type="match status" value="1"/>
</dbReference>
<dbReference type="PROSITE" id="PS50297">
    <property type="entry name" value="ANK_REP_REGION"/>
    <property type="match status" value="1"/>
</dbReference>